<reference evidence="1 2" key="1">
    <citation type="journal article" date="2009" name="PLoS ONE">
        <title>Complete genome sequence of the aerobic CO-oxidizing thermophile Thermomicrobium roseum.</title>
        <authorList>
            <person name="Wu D."/>
            <person name="Raymond J."/>
            <person name="Wu M."/>
            <person name="Chatterji S."/>
            <person name="Ren Q."/>
            <person name="Graham J.E."/>
            <person name="Bryant D.A."/>
            <person name="Robb F."/>
            <person name="Colman A."/>
            <person name="Tallon L.J."/>
            <person name="Badger J.H."/>
            <person name="Madupu R."/>
            <person name="Ward N.L."/>
            <person name="Eisen J.A."/>
        </authorList>
    </citation>
    <scope>NUCLEOTIDE SEQUENCE [LARGE SCALE GENOMIC DNA]</scope>
    <source>
        <strain evidence="2">ATCC 27502 / DSM 5159 / P-2</strain>
        <plasmid evidence="1">unnamed</plasmid>
    </source>
</reference>
<evidence type="ECO:0000313" key="2">
    <source>
        <dbReference type="Proteomes" id="UP000000447"/>
    </source>
</evidence>
<sequence length="38" mass="4215">MRLDDLAAREALAAPSARPVRAAKHRCWLGSRQSLSPR</sequence>
<keyword evidence="1" id="KW-0614">Plasmid</keyword>
<proteinExistence type="predicted"/>
<gene>
    <name evidence="1" type="ordered locus">trd_A0119</name>
</gene>
<protein>
    <submittedName>
        <fullName evidence="1">Uncharacterized protein</fullName>
    </submittedName>
</protein>
<dbReference type="KEGG" id="tro:trd_A0119"/>
<name>B9L2V5_THERP</name>
<organism evidence="1 2">
    <name type="scientific">Thermomicrobium roseum (strain ATCC 27502 / DSM 5159 / P-2)</name>
    <dbReference type="NCBI Taxonomy" id="309801"/>
    <lineage>
        <taxon>Bacteria</taxon>
        <taxon>Pseudomonadati</taxon>
        <taxon>Thermomicrobiota</taxon>
        <taxon>Thermomicrobia</taxon>
        <taxon>Thermomicrobiales</taxon>
        <taxon>Thermomicrobiaceae</taxon>
        <taxon>Thermomicrobium</taxon>
    </lineage>
</organism>
<evidence type="ECO:0000313" key="1">
    <source>
        <dbReference type="EMBL" id="ACM06896.1"/>
    </source>
</evidence>
<dbReference type="AlphaFoldDB" id="B9L2V5"/>
<accession>B9L2V5</accession>
<dbReference type="HOGENOM" id="CLU_3334169_0_0_0"/>
<keyword evidence="2" id="KW-1185">Reference proteome</keyword>
<dbReference type="Proteomes" id="UP000000447">
    <property type="component" value="Plasmid unnamed"/>
</dbReference>
<geneLocation type="plasmid" evidence="2">
    <name>Tros</name>
</geneLocation>
<dbReference type="EMBL" id="CP001276">
    <property type="protein sequence ID" value="ACM06896.1"/>
    <property type="molecule type" value="Genomic_DNA"/>
</dbReference>